<comment type="caution">
    <text evidence="2">The sequence shown here is derived from an EMBL/GenBank/DDBJ whole genome shotgun (WGS) entry which is preliminary data.</text>
</comment>
<feature type="domain" description="F-box" evidence="1">
    <location>
        <begin position="3"/>
        <end position="49"/>
    </location>
</feature>
<gene>
    <name evidence="2" type="ORF">Hypma_004822</name>
</gene>
<dbReference type="SMART" id="SM00256">
    <property type="entry name" value="FBOX"/>
    <property type="match status" value="1"/>
</dbReference>
<organism evidence="2 3">
    <name type="scientific">Hypsizygus marmoreus</name>
    <name type="common">White beech mushroom</name>
    <name type="synonym">Agaricus marmoreus</name>
    <dbReference type="NCBI Taxonomy" id="39966"/>
    <lineage>
        <taxon>Eukaryota</taxon>
        <taxon>Fungi</taxon>
        <taxon>Dikarya</taxon>
        <taxon>Basidiomycota</taxon>
        <taxon>Agaricomycotina</taxon>
        <taxon>Agaricomycetes</taxon>
        <taxon>Agaricomycetidae</taxon>
        <taxon>Agaricales</taxon>
        <taxon>Tricholomatineae</taxon>
        <taxon>Lyophyllaceae</taxon>
        <taxon>Hypsizygus</taxon>
    </lineage>
</organism>
<sequence>MKVLALNEFPLDLLFEIAACLDLADVLNFLSVCHSFRLLGDLRHFWKRALEQEQKHYPLACPLGTDLSQLDKSELESIARHTHRVEKNWDQEEFLIGPNTKEVSYSGFGIRDTVEILAIIPGTSLVLLHDGDPVFREDNEILFVVDFEAKIPVVVLRIKRITHHAHYDEPGRHLMAIYSEQDEASDSAIFIVSVTYGPDETTQIQQIFQQPLDNPCNSIFIHKIVVGYRIPTHFESENHNAGIYSINYGTKSSVKFCFTPNDDIKFAGFEFFVILGSSLAFAAVGRQGNHYTYGVYWCPIILLDPDDAQNPGHRIDLEDVDVDLVFQTVLDPTPPDHLTGARCMFHGMGHTLLSPLGLHALVEGQSSSSSSSVQDVYFVNIYFWPFRDSDPPFTFAQNALATAYLDGHIQFYAAAPSGMYMVVAMVQESRMYPPDGLGLFLLRYILDPPEIRVRRLLAPSHFFQDKYESIGIDERYGVIYLSHTDGKIFYIPYA</sequence>
<protein>
    <recommendedName>
        <fullName evidence="1">F-box domain-containing protein</fullName>
    </recommendedName>
</protein>
<evidence type="ECO:0000313" key="2">
    <source>
        <dbReference type="EMBL" id="RDB15270.1"/>
    </source>
</evidence>
<accession>A0A369J294</accession>
<keyword evidence="3" id="KW-1185">Reference proteome</keyword>
<proteinExistence type="predicted"/>
<evidence type="ECO:0000259" key="1">
    <source>
        <dbReference type="PROSITE" id="PS50181"/>
    </source>
</evidence>
<dbReference type="OrthoDB" id="2937711at2759"/>
<dbReference type="InterPro" id="IPR001810">
    <property type="entry name" value="F-box_dom"/>
</dbReference>
<reference evidence="2" key="1">
    <citation type="submission" date="2018-04" db="EMBL/GenBank/DDBJ databases">
        <title>Whole genome sequencing of Hypsizygus marmoreus.</title>
        <authorList>
            <person name="Choi I.-G."/>
            <person name="Min B."/>
            <person name="Kim J.-G."/>
            <person name="Kim S."/>
            <person name="Oh Y.-L."/>
            <person name="Kong W.-S."/>
            <person name="Park H."/>
            <person name="Jeong J."/>
            <person name="Song E.-S."/>
        </authorList>
    </citation>
    <scope>NUCLEOTIDE SEQUENCE [LARGE SCALE GENOMIC DNA]</scope>
    <source>
        <strain evidence="2">51987-8</strain>
    </source>
</reference>
<dbReference type="AlphaFoldDB" id="A0A369J294"/>
<dbReference type="InParanoid" id="A0A369J294"/>
<evidence type="ECO:0000313" key="3">
    <source>
        <dbReference type="Proteomes" id="UP000076154"/>
    </source>
</evidence>
<dbReference type="SUPFAM" id="SSF81383">
    <property type="entry name" value="F-box domain"/>
    <property type="match status" value="1"/>
</dbReference>
<dbReference type="PROSITE" id="PS50181">
    <property type="entry name" value="FBOX"/>
    <property type="match status" value="1"/>
</dbReference>
<dbReference type="InterPro" id="IPR036047">
    <property type="entry name" value="F-box-like_dom_sf"/>
</dbReference>
<name>A0A369J294_HYPMA</name>
<dbReference type="EMBL" id="LUEZ02000184">
    <property type="protein sequence ID" value="RDB15270.1"/>
    <property type="molecule type" value="Genomic_DNA"/>
</dbReference>
<dbReference type="Proteomes" id="UP000076154">
    <property type="component" value="Unassembled WGS sequence"/>
</dbReference>
<dbReference type="Gene3D" id="1.20.1280.50">
    <property type="match status" value="1"/>
</dbReference>
<dbReference type="Pfam" id="PF00646">
    <property type="entry name" value="F-box"/>
    <property type="match status" value="1"/>
</dbReference>